<dbReference type="Proteomes" id="UP000315215">
    <property type="component" value="Chromosome"/>
</dbReference>
<keyword evidence="3" id="KW-0472">Membrane</keyword>
<comment type="subcellular location">
    <subcellularLocation>
        <location evidence="1">Membrane</location>
    </subcellularLocation>
</comment>
<feature type="transmembrane region" description="Helical" evidence="3">
    <location>
        <begin position="323"/>
        <end position="343"/>
    </location>
</feature>
<feature type="transmembrane region" description="Helical" evidence="3">
    <location>
        <begin position="142"/>
        <end position="166"/>
    </location>
</feature>
<feature type="domain" description="Acyltransferase 3" evidence="4">
    <location>
        <begin position="7"/>
        <end position="363"/>
    </location>
</feature>
<reference evidence="5 6" key="1">
    <citation type="submission" date="2019-07" db="EMBL/GenBank/DDBJ databases">
        <authorList>
            <person name="Li J."/>
        </authorList>
    </citation>
    <scope>NUCLEOTIDE SEQUENCE [LARGE SCALE GENOMIC DNA]</scope>
    <source>
        <strain evidence="5 6">TKL69</strain>
    </source>
</reference>
<organism evidence="5 6">
    <name type="scientific">Radiobacillus deserti</name>
    <dbReference type="NCBI Taxonomy" id="2594883"/>
    <lineage>
        <taxon>Bacteria</taxon>
        <taxon>Bacillati</taxon>
        <taxon>Bacillota</taxon>
        <taxon>Bacilli</taxon>
        <taxon>Bacillales</taxon>
        <taxon>Bacillaceae</taxon>
        <taxon>Radiobacillus</taxon>
    </lineage>
</organism>
<keyword evidence="5" id="KW-0012">Acyltransferase</keyword>
<dbReference type="KEGG" id="aqt:FN924_01145"/>
<dbReference type="InterPro" id="IPR002656">
    <property type="entry name" value="Acyl_transf_3_dom"/>
</dbReference>
<dbReference type="OrthoDB" id="5446016at2"/>
<keyword evidence="5" id="KW-0808">Transferase</keyword>
<feature type="transmembrane region" description="Helical" evidence="3">
    <location>
        <begin position="98"/>
        <end position="116"/>
    </location>
</feature>
<feature type="transmembrane region" description="Helical" evidence="3">
    <location>
        <begin position="246"/>
        <end position="266"/>
    </location>
</feature>
<accession>A0A516KC04</accession>
<keyword evidence="6" id="KW-1185">Reference proteome</keyword>
<dbReference type="PANTHER" id="PTHR36927">
    <property type="entry name" value="BLR4337 PROTEIN"/>
    <property type="match status" value="1"/>
</dbReference>
<evidence type="ECO:0000256" key="1">
    <source>
        <dbReference type="ARBA" id="ARBA00004370"/>
    </source>
</evidence>
<dbReference type="RefSeq" id="WP_143891693.1">
    <property type="nucleotide sequence ID" value="NZ_CP041666.1"/>
</dbReference>
<proteinExistence type="inferred from homology"/>
<comment type="similarity">
    <text evidence="2">Belongs to the acyltransferase 3 family.</text>
</comment>
<evidence type="ECO:0000313" key="6">
    <source>
        <dbReference type="Proteomes" id="UP000315215"/>
    </source>
</evidence>
<dbReference type="GO" id="GO:0016747">
    <property type="term" value="F:acyltransferase activity, transferring groups other than amino-acyl groups"/>
    <property type="evidence" value="ECO:0007669"/>
    <property type="project" value="InterPro"/>
</dbReference>
<gene>
    <name evidence="5" type="ORF">FN924_01145</name>
</gene>
<evidence type="ECO:0000313" key="5">
    <source>
        <dbReference type="EMBL" id="QDP38943.1"/>
    </source>
</evidence>
<feature type="transmembrane region" description="Helical" evidence="3">
    <location>
        <begin position="12"/>
        <end position="31"/>
    </location>
</feature>
<evidence type="ECO:0000256" key="2">
    <source>
        <dbReference type="ARBA" id="ARBA00007400"/>
    </source>
</evidence>
<name>A0A516KC04_9BACI</name>
<feature type="transmembrane region" description="Helical" evidence="3">
    <location>
        <begin position="51"/>
        <end position="77"/>
    </location>
</feature>
<protein>
    <submittedName>
        <fullName evidence="5">Acyltransferase</fullName>
    </submittedName>
</protein>
<evidence type="ECO:0000259" key="4">
    <source>
        <dbReference type="Pfam" id="PF01757"/>
    </source>
</evidence>
<dbReference type="Pfam" id="PF01757">
    <property type="entry name" value="Acyl_transf_3"/>
    <property type="match status" value="1"/>
</dbReference>
<keyword evidence="3" id="KW-0812">Transmembrane</keyword>
<dbReference type="EMBL" id="CP041666">
    <property type="protein sequence ID" value="QDP38943.1"/>
    <property type="molecule type" value="Genomic_DNA"/>
</dbReference>
<evidence type="ECO:0000256" key="3">
    <source>
        <dbReference type="SAM" id="Phobius"/>
    </source>
</evidence>
<sequence>MNHSKRIYFLDTLRTFVITLVVFYHVNMHFVDLFQGMPFVKNMIPDEFGSIILFLVLAVNGQLMNATMFFIAGYFALGPLIKKGVRPFVKDKLVRLGIPYLIGFILLSPIASYIAARSWGNDEKFLKYWLFEFYKSQNITPFHLWFIGVLLIFFILLSLVYVMFNGKGKLVSITKGQLTFRSIVFFISLTTGSYFIVNQFFNEAYFTNLYVINFQSVMLPVYAAYFFLGIHAYRKDWFKTGYRPRIIPWFVTYVISIFLYIAIIVYESTGSDIANFSVVNLLLVLCFNISIFSAVFALLAFFQRFADKSTPFTNRISKSSYSIYIFHYVVVYAMVYAVNGLSLPVYEEYGLVLVLSVLLSWGLGYLMSRVRYFK</sequence>
<feature type="transmembrane region" description="Helical" evidence="3">
    <location>
        <begin position="278"/>
        <end position="302"/>
    </location>
</feature>
<feature type="transmembrane region" description="Helical" evidence="3">
    <location>
        <begin position="349"/>
        <end position="368"/>
    </location>
</feature>
<feature type="transmembrane region" description="Helical" evidence="3">
    <location>
        <begin position="178"/>
        <end position="197"/>
    </location>
</feature>
<dbReference type="InterPro" id="IPR050623">
    <property type="entry name" value="Glucan_succinyl_AcylTrfase"/>
</dbReference>
<keyword evidence="3" id="KW-1133">Transmembrane helix</keyword>
<dbReference type="AlphaFoldDB" id="A0A516KC04"/>
<feature type="transmembrane region" description="Helical" evidence="3">
    <location>
        <begin position="209"/>
        <end position="234"/>
    </location>
</feature>